<dbReference type="InterPro" id="IPR001296">
    <property type="entry name" value="Glyco_trans_1"/>
</dbReference>
<accession>A0ABV5AAK4</accession>
<dbReference type="RefSeq" id="WP_275472634.1">
    <property type="nucleotide sequence ID" value="NZ_CP162940.1"/>
</dbReference>
<dbReference type="EMBL" id="JBDXSU010000002">
    <property type="protein sequence ID" value="MFB5189222.1"/>
    <property type="molecule type" value="Genomic_DNA"/>
</dbReference>
<evidence type="ECO:0000259" key="2">
    <source>
        <dbReference type="Pfam" id="PF13439"/>
    </source>
</evidence>
<reference evidence="3 4" key="1">
    <citation type="journal article" date="2024" name="Int. J. Mol. Sci.">
        <title>Exploration of Alicyclobacillus spp. Genome in Search of Antibiotic Resistance.</title>
        <authorList>
            <person name="Bucka-Kolendo J."/>
            <person name="Kiousi D.E."/>
            <person name="Dekowska A."/>
            <person name="Mikolajczuk-Szczyrba A."/>
            <person name="Karadedos D.M."/>
            <person name="Michael P."/>
            <person name="Galanis A."/>
            <person name="Sokolowska B."/>
        </authorList>
    </citation>
    <scope>NUCLEOTIDE SEQUENCE [LARGE SCALE GENOMIC DNA]</scope>
    <source>
        <strain evidence="3 4">KKP 3000</strain>
    </source>
</reference>
<proteinExistence type="predicted"/>
<protein>
    <submittedName>
        <fullName evidence="3">Glycosyltransferase family 4 protein</fullName>
        <ecNumber evidence="3">2.4.-.-</ecNumber>
    </submittedName>
</protein>
<dbReference type="EC" id="2.4.-.-" evidence="3"/>
<dbReference type="InterPro" id="IPR028098">
    <property type="entry name" value="Glyco_trans_4-like_N"/>
</dbReference>
<evidence type="ECO:0000313" key="4">
    <source>
        <dbReference type="Proteomes" id="UP001579974"/>
    </source>
</evidence>
<feature type="domain" description="Glycosyltransferase subfamily 4-like N-terminal" evidence="2">
    <location>
        <begin position="14"/>
        <end position="217"/>
    </location>
</feature>
<dbReference type="InterPro" id="IPR050194">
    <property type="entry name" value="Glycosyltransferase_grp1"/>
</dbReference>
<feature type="domain" description="Glycosyl transferase family 1" evidence="1">
    <location>
        <begin position="228"/>
        <end position="385"/>
    </location>
</feature>
<dbReference type="PANTHER" id="PTHR45947:SF3">
    <property type="entry name" value="SULFOQUINOVOSYL TRANSFERASE SQD2"/>
    <property type="match status" value="1"/>
</dbReference>
<dbReference type="CDD" id="cd03801">
    <property type="entry name" value="GT4_PimA-like"/>
    <property type="match status" value="1"/>
</dbReference>
<keyword evidence="3" id="KW-0808">Transferase</keyword>
<evidence type="ECO:0000313" key="3">
    <source>
        <dbReference type="EMBL" id="MFB5189222.1"/>
    </source>
</evidence>
<gene>
    <name evidence="3" type="ORF">KKP3000_002221</name>
</gene>
<organism evidence="3 4">
    <name type="scientific">Alicyclobacillus fastidiosus</name>
    <dbReference type="NCBI Taxonomy" id="392011"/>
    <lineage>
        <taxon>Bacteria</taxon>
        <taxon>Bacillati</taxon>
        <taxon>Bacillota</taxon>
        <taxon>Bacilli</taxon>
        <taxon>Bacillales</taxon>
        <taxon>Alicyclobacillaceae</taxon>
        <taxon>Alicyclobacillus</taxon>
    </lineage>
</organism>
<name>A0ABV5AAK4_9BACL</name>
<dbReference type="SUPFAM" id="SSF53756">
    <property type="entry name" value="UDP-Glycosyltransferase/glycogen phosphorylase"/>
    <property type="match status" value="1"/>
</dbReference>
<dbReference type="PANTHER" id="PTHR45947">
    <property type="entry name" value="SULFOQUINOVOSYL TRANSFERASE SQD2"/>
    <property type="match status" value="1"/>
</dbReference>
<sequence length="433" mass="49231">MRIAWIGPMPNETGGATGVATQLLLELANYNIEIDCFFPGSASQLPPSLTHLSNVNFYCQPSSWEWDRWYSRNRLMCFVTGQIANYRCEDRLAKRLLALHQERPYDLVYQFSHIELSILRKFVKQLPPIILHPSVHAAGELRWHRRETAISRQSESSFRRIGARLMLTMRSAIQRRHIRYPRHVISISKNFRDDLAVDYRVPAQKMTVIPNPIDTARFAPGPSVDTHKRERLVFLFVSRIAVRKGVEMMVELSHRLDDISDRVQIQVIGDKSLWSDYTALLRQLNPNVAVFIGKVQGAGANMVDRYHCADALIQPSHYEPFGLTVGEALACGLPVITSDKVGAAEEVNPDCCRVFAMGNLDEMERRVRTLVQELQNPTRQRQLGELARHEAERLFHCSVVAADLVACFQRIAGHAPTYPSTHQQAQARMNIGV</sequence>
<keyword evidence="4" id="KW-1185">Reference proteome</keyword>
<dbReference type="Proteomes" id="UP001579974">
    <property type="component" value="Unassembled WGS sequence"/>
</dbReference>
<evidence type="ECO:0000259" key="1">
    <source>
        <dbReference type="Pfam" id="PF00534"/>
    </source>
</evidence>
<dbReference type="Pfam" id="PF13439">
    <property type="entry name" value="Glyco_transf_4"/>
    <property type="match status" value="1"/>
</dbReference>
<dbReference type="GO" id="GO:0016757">
    <property type="term" value="F:glycosyltransferase activity"/>
    <property type="evidence" value="ECO:0007669"/>
    <property type="project" value="UniProtKB-KW"/>
</dbReference>
<dbReference type="Gene3D" id="3.40.50.2000">
    <property type="entry name" value="Glycogen Phosphorylase B"/>
    <property type="match status" value="2"/>
</dbReference>
<comment type="caution">
    <text evidence="3">The sequence shown here is derived from an EMBL/GenBank/DDBJ whole genome shotgun (WGS) entry which is preliminary data.</text>
</comment>
<dbReference type="Pfam" id="PF00534">
    <property type="entry name" value="Glycos_transf_1"/>
    <property type="match status" value="1"/>
</dbReference>
<keyword evidence="3" id="KW-0328">Glycosyltransferase</keyword>